<name>A0ABD2C2J3_VESMC</name>
<sequence length="168" mass="19530">MLRSWDRRKLLNGYESSSWHSIVVASTKKRRKLGKEAYSLKSSPNISLSSTKTSSKKKKKLHGKTYIPKQITNEAFVSEPRDYIPEWRRTLSVITFNDAVKILITQKIYETFRAWTDSYGLVRMNPAGLVGPARFCRHLNSLVDTTLRRSRRKKKQTNKNFRHPNCVA</sequence>
<reference evidence="2 3" key="1">
    <citation type="journal article" date="2024" name="Ann. Entomol. Soc. Am.">
        <title>Genomic analyses of the southern and eastern yellowjacket wasps (Hymenoptera: Vespidae) reveal evolutionary signatures of social life.</title>
        <authorList>
            <person name="Catto M.A."/>
            <person name="Caine P.B."/>
            <person name="Orr S.E."/>
            <person name="Hunt B.G."/>
            <person name="Goodisman M.A.D."/>
        </authorList>
    </citation>
    <scope>NUCLEOTIDE SEQUENCE [LARGE SCALE GENOMIC DNA]</scope>
    <source>
        <strain evidence="2">232</strain>
        <tissue evidence="2">Head and thorax</tissue>
    </source>
</reference>
<dbReference type="EMBL" id="JAYRBN010000061">
    <property type="protein sequence ID" value="KAL2739262.1"/>
    <property type="molecule type" value="Genomic_DNA"/>
</dbReference>
<comment type="caution">
    <text evidence="2">The sequence shown here is derived from an EMBL/GenBank/DDBJ whole genome shotgun (WGS) entry which is preliminary data.</text>
</comment>
<feature type="region of interest" description="Disordered" evidence="1">
    <location>
        <begin position="147"/>
        <end position="168"/>
    </location>
</feature>
<evidence type="ECO:0000313" key="2">
    <source>
        <dbReference type="EMBL" id="KAL2739262.1"/>
    </source>
</evidence>
<evidence type="ECO:0000256" key="1">
    <source>
        <dbReference type="SAM" id="MobiDB-lite"/>
    </source>
</evidence>
<accession>A0ABD2C2J3</accession>
<keyword evidence="3" id="KW-1185">Reference proteome</keyword>
<feature type="compositionally biased region" description="Basic residues" evidence="1">
    <location>
        <begin position="148"/>
        <end position="162"/>
    </location>
</feature>
<dbReference type="AlphaFoldDB" id="A0ABD2C2J3"/>
<organism evidence="2 3">
    <name type="scientific">Vespula maculifrons</name>
    <name type="common">Eastern yellow jacket</name>
    <name type="synonym">Wasp</name>
    <dbReference type="NCBI Taxonomy" id="7453"/>
    <lineage>
        <taxon>Eukaryota</taxon>
        <taxon>Metazoa</taxon>
        <taxon>Ecdysozoa</taxon>
        <taxon>Arthropoda</taxon>
        <taxon>Hexapoda</taxon>
        <taxon>Insecta</taxon>
        <taxon>Pterygota</taxon>
        <taxon>Neoptera</taxon>
        <taxon>Endopterygota</taxon>
        <taxon>Hymenoptera</taxon>
        <taxon>Apocrita</taxon>
        <taxon>Aculeata</taxon>
        <taxon>Vespoidea</taxon>
        <taxon>Vespidae</taxon>
        <taxon>Vespinae</taxon>
        <taxon>Vespula</taxon>
    </lineage>
</organism>
<dbReference type="Proteomes" id="UP001607303">
    <property type="component" value="Unassembled WGS sequence"/>
</dbReference>
<evidence type="ECO:0000313" key="3">
    <source>
        <dbReference type="Proteomes" id="UP001607303"/>
    </source>
</evidence>
<proteinExistence type="predicted"/>
<gene>
    <name evidence="2" type="ORF">V1477_010651</name>
</gene>
<protein>
    <submittedName>
        <fullName evidence="2">Uncharacterized protein</fullName>
    </submittedName>
</protein>